<evidence type="ECO:0000256" key="1">
    <source>
        <dbReference type="SAM" id="MobiDB-lite"/>
    </source>
</evidence>
<accession>A0A4C1WZH5</accession>
<protein>
    <submittedName>
        <fullName evidence="2">Uncharacterized protein</fullName>
    </submittedName>
</protein>
<dbReference type="Proteomes" id="UP000299102">
    <property type="component" value="Unassembled WGS sequence"/>
</dbReference>
<feature type="region of interest" description="Disordered" evidence="1">
    <location>
        <begin position="17"/>
        <end position="82"/>
    </location>
</feature>
<gene>
    <name evidence="2" type="ORF">EVAR_91433_1</name>
</gene>
<evidence type="ECO:0000313" key="3">
    <source>
        <dbReference type="Proteomes" id="UP000299102"/>
    </source>
</evidence>
<organism evidence="2 3">
    <name type="scientific">Eumeta variegata</name>
    <name type="common">Bagworm moth</name>
    <name type="synonym">Eumeta japonica</name>
    <dbReference type="NCBI Taxonomy" id="151549"/>
    <lineage>
        <taxon>Eukaryota</taxon>
        <taxon>Metazoa</taxon>
        <taxon>Ecdysozoa</taxon>
        <taxon>Arthropoda</taxon>
        <taxon>Hexapoda</taxon>
        <taxon>Insecta</taxon>
        <taxon>Pterygota</taxon>
        <taxon>Neoptera</taxon>
        <taxon>Endopterygota</taxon>
        <taxon>Lepidoptera</taxon>
        <taxon>Glossata</taxon>
        <taxon>Ditrysia</taxon>
        <taxon>Tineoidea</taxon>
        <taxon>Psychidae</taxon>
        <taxon>Oiketicinae</taxon>
        <taxon>Eumeta</taxon>
    </lineage>
</organism>
<dbReference type="AlphaFoldDB" id="A0A4C1WZH5"/>
<evidence type="ECO:0000313" key="2">
    <source>
        <dbReference type="EMBL" id="GBP56781.1"/>
    </source>
</evidence>
<reference evidence="2 3" key="1">
    <citation type="journal article" date="2019" name="Commun. Biol.">
        <title>The bagworm genome reveals a unique fibroin gene that provides high tensile strength.</title>
        <authorList>
            <person name="Kono N."/>
            <person name="Nakamura H."/>
            <person name="Ohtoshi R."/>
            <person name="Tomita M."/>
            <person name="Numata K."/>
            <person name="Arakawa K."/>
        </authorList>
    </citation>
    <scope>NUCLEOTIDE SEQUENCE [LARGE SCALE GENOMIC DNA]</scope>
</reference>
<keyword evidence="3" id="KW-1185">Reference proteome</keyword>
<sequence length="82" mass="9036">MKREDFLFCLPHLPRPAVPGVSESNESSARITEPISGLGLSRESGRAPAGARSRYNHARRDTNKDKFPAMPRAGGRALRLHI</sequence>
<proteinExistence type="predicted"/>
<name>A0A4C1WZH5_EUMVA</name>
<comment type="caution">
    <text evidence="2">The sequence shown here is derived from an EMBL/GenBank/DDBJ whole genome shotgun (WGS) entry which is preliminary data.</text>
</comment>
<dbReference type="EMBL" id="BGZK01000701">
    <property type="protein sequence ID" value="GBP56781.1"/>
    <property type="molecule type" value="Genomic_DNA"/>
</dbReference>
<feature type="compositionally biased region" description="Basic and acidic residues" evidence="1">
    <location>
        <begin position="58"/>
        <end position="67"/>
    </location>
</feature>